<dbReference type="InterPro" id="IPR018392">
    <property type="entry name" value="LysM"/>
</dbReference>
<evidence type="ECO:0000256" key="5">
    <source>
        <dbReference type="ARBA" id="ARBA00022833"/>
    </source>
</evidence>
<gene>
    <name evidence="10" type="primary">bepA_1</name>
    <name evidence="10" type="ORF">RHODGE_RHODGE_01441</name>
</gene>
<feature type="region of interest" description="Disordered" evidence="7">
    <location>
        <begin position="54"/>
        <end position="76"/>
    </location>
</feature>
<evidence type="ECO:0000256" key="2">
    <source>
        <dbReference type="ARBA" id="ARBA00022670"/>
    </source>
</evidence>
<keyword evidence="4" id="KW-0378">Hydrolase</keyword>
<evidence type="ECO:0000256" key="1">
    <source>
        <dbReference type="ARBA" id="ARBA00001947"/>
    </source>
</evidence>
<keyword evidence="11" id="KW-1185">Reference proteome</keyword>
<evidence type="ECO:0000256" key="8">
    <source>
        <dbReference type="SAM" id="Phobius"/>
    </source>
</evidence>
<keyword evidence="6" id="KW-0482">Metalloprotease</keyword>
<dbReference type="AlphaFoldDB" id="A0A447CNS7"/>
<evidence type="ECO:0000256" key="3">
    <source>
        <dbReference type="ARBA" id="ARBA00022723"/>
    </source>
</evidence>
<proteinExistence type="predicted"/>
<dbReference type="GO" id="GO:0004222">
    <property type="term" value="F:metalloendopeptidase activity"/>
    <property type="evidence" value="ECO:0007669"/>
    <property type="project" value="InterPro"/>
</dbReference>
<feature type="region of interest" description="Disordered" evidence="7">
    <location>
        <begin position="1"/>
        <end position="20"/>
    </location>
</feature>
<evidence type="ECO:0000259" key="9">
    <source>
        <dbReference type="Pfam" id="PF01435"/>
    </source>
</evidence>
<keyword evidence="8" id="KW-0812">Transmembrane</keyword>
<keyword evidence="3" id="KW-0479">Metal-binding</keyword>
<dbReference type="CDD" id="cd07324">
    <property type="entry name" value="M48C_Oma1-like"/>
    <property type="match status" value="1"/>
</dbReference>
<feature type="domain" description="Peptidase M48" evidence="9">
    <location>
        <begin position="93"/>
        <end position="272"/>
    </location>
</feature>
<feature type="transmembrane region" description="Helical" evidence="8">
    <location>
        <begin position="29"/>
        <end position="50"/>
    </location>
</feature>
<dbReference type="GO" id="GO:0051603">
    <property type="term" value="P:proteolysis involved in protein catabolic process"/>
    <property type="evidence" value="ECO:0007669"/>
    <property type="project" value="TreeGrafter"/>
</dbReference>
<accession>A0A447CNS7</accession>
<reference evidence="11" key="1">
    <citation type="submission" date="2018-10" db="EMBL/GenBank/DDBJ databases">
        <authorList>
            <person name="Peiro R."/>
            <person name="Begona"/>
            <person name="Cbmso G."/>
            <person name="Lopez M."/>
            <person name="Gonzalez S."/>
            <person name="Sacristan E."/>
            <person name="Castillo E."/>
        </authorList>
    </citation>
    <scope>NUCLEOTIDE SEQUENCE [LARGE SCALE GENOMIC DNA]</scope>
</reference>
<dbReference type="InterPro" id="IPR051156">
    <property type="entry name" value="Mito/Outer_Membr_Metalloprot"/>
</dbReference>
<dbReference type="PANTHER" id="PTHR22726">
    <property type="entry name" value="METALLOENDOPEPTIDASE OMA1"/>
    <property type="match status" value="1"/>
</dbReference>
<protein>
    <submittedName>
        <fullName evidence="10">Beta-barrel assembly-enhancing protease</fullName>
    </submittedName>
</protein>
<comment type="caution">
    <text evidence="10">The sequence shown here is derived from an EMBL/GenBank/DDBJ whole genome shotgun (WGS) entry which is preliminary data.</text>
</comment>
<evidence type="ECO:0000313" key="11">
    <source>
        <dbReference type="Proteomes" id="UP000289200"/>
    </source>
</evidence>
<comment type="cofactor">
    <cofactor evidence="1">
        <name>Zn(2+)</name>
        <dbReference type="ChEBI" id="CHEBI:29105"/>
    </cofactor>
</comment>
<dbReference type="GO" id="GO:0046872">
    <property type="term" value="F:metal ion binding"/>
    <property type="evidence" value="ECO:0007669"/>
    <property type="project" value="UniProtKB-KW"/>
</dbReference>
<dbReference type="GO" id="GO:0016020">
    <property type="term" value="C:membrane"/>
    <property type="evidence" value="ECO:0007669"/>
    <property type="project" value="TreeGrafter"/>
</dbReference>
<evidence type="ECO:0000256" key="4">
    <source>
        <dbReference type="ARBA" id="ARBA00022801"/>
    </source>
</evidence>
<dbReference type="Pfam" id="PF01435">
    <property type="entry name" value="Peptidase_M48"/>
    <property type="match status" value="1"/>
</dbReference>
<feature type="compositionally biased region" description="Basic and acidic residues" evidence="7">
    <location>
        <begin position="1"/>
        <end position="11"/>
    </location>
</feature>
<keyword evidence="2 10" id="KW-0645">Protease</keyword>
<sequence length="501" mass="52975">MGSGHGGRDSRQGGAAVAGGQVRRPRRAVAALAVVLGLAGSVAGCSSWIAGLDQTGSVPREPRKSGEPSTPAQREHRRILASYGGAYRDARLEAMIAAMVDRLVAASERPDLRYKVTILDSPAINAFALPTGDLYVTRGLVALANDNAELAAVLSHEMAHVLARHAAIREDQARRVASATLASGDPADTTGALALARTKLAIASFSRAQEFEADGIGVGIAARSGFDPHGAPRILSAMGRFAALRSAGGTDARSLDFLSSHPATPERIENALANARQHAAGSRDRAAFLAAVDGMVYGEDPVEGFVRGRRFLHPKLGFGFTAPEGFTLENTAQAVIGSREGGDQALRLDIVRPAGDPSLTAYLTSGWIENIDTGSIEETTAGGFPAVTATAKGDPWWFRVVLIRNGAEVYRFVFAAKTRTPEADRAFRESANSVRRLSLAEARSAKPTRLAVVTVRPGDTVERLAARMALPDRQVERFRVLNGLGPADTPRPGDQVKLVVE</sequence>
<dbReference type="Proteomes" id="UP000289200">
    <property type="component" value="Unassembled WGS sequence"/>
</dbReference>
<dbReference type="CDD" id="cd00118">
    <property type="entry name" value="LysM"/>
    <property type="match status" value="1"/>
</dbReference>
<dbReference type="EMBL" id="UWOC01000111">
    <property type="protein sequence ID" value="VCU06793.1"/>
    <property type="molecule type" value="Genomic_DNA"/>
</dbReference>
<evidence type="ECO:0000256" key="6">
    <source>
        <dbReference type="ARBA" id="ARBA00023049"/>
    </source>
</evidence>
<keyword evidence="8" id="KW-1133">Transmembrane helix</keyword>
<name>A0A447CNS7_9BRAD</name>
<keyword evidence="5" id="KW-0862">Zinc</keyword>
<dbReference type="PANTHER" id="PTHR22726:SF1">
    <property type="entry name" value="METALLOENDOPEPTIDASE OMA1, MITOCHONDRIAL"/>
    <property type="match status" value="1"/>
</dbReference>
<dbReference type="Gene3D" id="3.30.2010.10">
    <property type="entry name" value="Metalloproteases ('zincins'), catalytic domain"/>
    <property type="match status" value="1"/>
</dbReference>
<evidence type="ECO:0000256" key="7">
    <source>
        <dbReference type="SAM" id="MobiDB-lite"/>
    </source>
</evidence>
<evidence type="ECO:0000313" key="10">
    <source>
        <dbReference type="EMBL" id="VCU06793.1"/>
    </source>
</evidence>
<organism evidence="10 11">
    <name type="scientific">Rhodoplanes serenus</name>
    <dbReference type="NCBI Taxonomy" id="200615"/>
    <lineage>
        <taxon>Bacteria</taxon>
        <taxon>Pseudomonadati</taxon>
        <taxon>Pseudomonadota</taxon>
        <taxon>Alphaproteobacteria</taxon>
        <taxon>Hyphomicrobiales</taxon>
        <taxon>Nitrobacteraceae</taxon>
        <taxon>Rhodoplanes</taxon>
    </lineage>
</organism>
<dbReference type="InterPro" id="IPR001915">
    <property type="entry name" value="Peptidase_M48"/>
</dbReference>
<keyword evidence="8" id="KW-0472">Membrane</keyword>